<proteinExistence type="predicted"/>
<protein>
    <submittedName>
        <fullName evidence="1">Uncharacterized protein</fullName>
    </submittedName>
</protein>
<dbReference type="EMBL" id="OMOD01000127">
    <property type="protein sequence ID" value="SPF41030.1"/>
    <property type="molecule type" value="Genomic_DNA"/>
</dbReference>
<organism evidence="1 2">
    <name type="scientific">Candidatus Sulfotelmatobacter kueseliae</name>
    <dbReference type="NCBI Taxonomy" id="2042962"/>
    <lineage>
        <taxon>Bacteria</taxon>
        <taxon>Pseudomonadati</taxon>
        <taxon>Acidobacteriota</taxon>
        <taxon>Terriglobia</taxon>
        <taxon>Terriglobales</taxon>
        <taxon>Candidatus Korobacteraceae</taxon>
        <taxon>Candidatus Sulfotelmatobacter</taxon>
    </lineage>
</organism>
<gene>
    <name evidence="1" type="ORF">SBA1_340072</name>
</gene>
<dbReference type="AlphaFoldDB" id="A0A2U3KN98"/>
<accession>A0A2U3KN98</accession>
<name>A0A2U3KN98_9BACT</name>
<evidence type="ECO:0000313" key="1">
    <source>
        <dbReference type="EMBL" id="SPF41030.1"/>
    </source>
</evidence>
<reference evidence="2" key="1">
    <citation type="submission" date="2018-02" db="EMBL/GenBank/DDBJ databases">
        <authorList>
            <person name="Hausmann B."/>
        </authorList>
    </citation>
    <scope>NUCLEOTIDE SEQUENCE [LARGE SCALE GENOMIC DNA]</scope>
    <source>
        <strain evidence="2">Peat soil MAG SbA1</strain>
    </source>
</reference>
<evidence type="ECO:0000313" key="2">
    <source>
        <dbReference type="Proteomes" id="UP000238701"/>
    </source>
</evidence>
<sequence>MIADFRLLILDWFSLWLCAAVVKFGAELWKGKEGSDGRAATKWRRNGARAQAWKNRPTRVLATGSA</sequence>
<dbReference type="Proteomes" id="UP000238701">
    <property type="component" value="Unassembled WGS sequence"/>
</dbReference>